<comment type="caution">
    <text evidence="1">The sequence shown here is derived from an EMBL/GenBank/DDBJ whole genome shotgun (WGS) entry which is preliminary data.</text>
</comment>
<evidence type="ECO:0000313" key="2">
    <source>
        <dbReference type="Proteomes" id="UP000814128"/>
    </source>
</evidence>
<accession>A0ACB8Q756</accession>
<evidence type="ECO:0000313" key="1">
    <source>
        <dbReference type="EMBL" id="KAI0027325.1"/>
    </source>
</evidence>
<dbReference type="Proteomes" id="UP000814128">
    <property type="component" value="Unassembled WGS sequence"/>
</dbReference>
<gene>
    <name evidence="1" type="ORF">K488DRAFT_91008</name>
</gene>
<protein>
    <submittedName>
        <fullName evidence="1">Uncharacterized protein</fullName>
    </submittedName>
</protein>
<reference evidence="1" key="1">
    <citation type="submission" date="2021-02" db="EMBL/GenBank/DDBJ databases">
        <authorList>
            <consortium name="DOE Joint Genome Institute"/>
            <person name="Ahrendt S."/>
            <person name="Looney B.P."/>
            <person name="Miyauchi S."/>
            <person name="Morin E."/>
            <person name="Drula E."/>
            <person name="Courty P.E."/>
            <person name="Chicoki N."/>
            <person name="Fauchery L."/>
            <person name="Kohler A."/>
            <person name="Kuo A."/>
            <person name="Labutti K."/>
            <person name="Pangilinan J."/>
            <person name="Lipzen A."/>
            <person name="Riley R."/>
            <person name="Andreopoulos W."/>
            <person name="He G."/>
            <person name="Johnson J."/>
            <person name="Barry K.W."/>
            <person name="Grigoriev I.V."/>
            <person name="Nagy L."/>
            <person name="Hibbett D."/>
            <person name="Henrissat B."/>
            <person name="Matheny P.B."/>
            <person name="Labbe J."/>
            <person name="Martin F."/>
        </authorList>
    </citation>
    <scope>NUCLEOTIDE SEQUENCE</scope>
    <source>
        <strain evidence="1">EC-137</strain>
    </source>
</reference>
<reference evidence="1" key="2">
    <citation type="journal article" date="2022" name="New Phytol.">
        <title>Evolutionary transition to the ectomycorrhizal habit in the genomes of a hyperdiverse lineage of mushroom-forming fungi.</title>
        <authorList>
            <person name="Looney B."/>
            <person name="Miyauchi S."/>
            <person name="Morin E."/>
            <person name="Drula E."/>
            <person name="Courty P.E."/>
            <person name="Kohler A."/>
            <person name="Kuo A."/>
            <person name="LaButti K."/>
            <person name="Pangilinan J."/>
            <person name="Lipzen A."/>
            <person name="Riley R."/>
            <person name="Andreopoulos W."/>
            <person name="He G."/>
            <person name="Johnson J."/>
            <person name="Nolan M."/>
            <person name="Tritt A."/>
            <person name="Barry K.W."/>
            <person name="Grigoriev I.V."/>
            <person name="Nagy L.G."/>
            <person name="Hibbett D."/>
            <person name="Henrissat B."/>
            <person name="Matheny P.B."/>
            <person name="Labbe J."/>
            <person name="Martin F.M."/>
        </authorList>
    </citation>
    <scope>NUCLEOTIDE SEQUENCE</scope>
    <source>
        <strain evidence="1">EC-137</strain>
    </source>
</reference>
<name>A0ACB8Q756_9AGAM</name>
<dbReference type="EMBL" id="MU273934">
    <property type="protein sequence ID" value="KAI0027325.1"/>
    <property type="molecule type" value="Genomic_DNA"/>
</dbReference>
<keyword evidence="2" id="KW-1185">Reference proteome</keyword>
<sequence>MQFIYNDKSIHNIVSGLNALVSQPRRRPSSEAYAAVNDLAIVLFSEGKTKEDINVFESALRASPASLVMAEPFLFSRCVYENLGPPRVLDADLLVPAMDAYTFTKRMHQEQGFDLWNCKLHDLRAFVKECRDGWPGVASPKKGLPVDDCDASIKELAVRFDSDVPDLSVFALVDMRASLAYETCYPGNENFAFAVAFRDLCKLKAMARGDAKPIVKELAETLTMGKSTRTTWLLLMRRALAKHVCR</sequence>
<proteinExistence type="predicted"/>
<organism evidence="1 2">
    <name type="scientific">Vararia minispora EC-137</name>
    <dbReference type="NCBI Taxonomy" id="1314806"/>
    <lineage>
        <taxon>Eukaryota</taxon>
        <taxon>Fungi</taxon>
        <taxon>Dikarya</taxon>
        <taxon>Basidiomycota</taxon>
        <taxon>Agaricomycotina</taxon>
        <taxon>Agaricomycetes</taxon>
        <taxon>Russulales</taxon>
        <taxon>Lachnocladiaceae</taxon>
        <taxon>Vararia</taxon>
    </lineage>
</organism>